<feature type="binding site" evidence="12 15">
    <location>
        <position position="45"/>
    </location>
    <ligand>
        <name>pyruvate</name>
        <dbReference type="ChEBI" id="CHEBI:15361"/>
    </ligand>
</feature>
<comment type="function">
    <text evidence="1 12">Catalyzes the condensation of (S)-aspartate-beta-semialdehyde [(S)-ASA] and pyruvate to 4-hydroxy-tetrahydrodipicolinate (HTPA).</text>
</comment>
<comment type="caution">
    <text evidence="17">The sequence shown here is derived from an EMBL/GenBank/DDBJ whole genome shotgun (WGS) entry which is preliminary data.</text>
</comment>
<dbReference type="SMART" id="SM01130">
    <property type="entry name" value="DHDPS"/>
    <property type="match status" value="1"/>
</dbReference>
<dbReference type="GO" id="GO:0008840">
    <property type="term" value="F:4-hydroxy-tetrahydrodipicolinate synthase activity"/>
    <property type="evidence" value="ECO:0007669"/>
    <property type="project" value="UniProtKB-UniRule"/>
</dbReference>
<evidence type="ECO:0000256" key="5">
    <source>
        <dbReference type="ARBA" id="ARBA00022490"/>
    </source>
</evidence>
<keyword evidence="5 12" id="KW-0963">Cytoplasm</keyword>
<evidence type="ECO:0000256" key="10">
    <source>
        <dbReference type="ARBA" id="ARBA00023270"/>
    </source>
</evidence>
<evidence type="ECO:0000256" key="8">
    <source>
        <dbReference type="ARBA" id="ARBA00023154"/>
    </source>
</evidence>
<reference evidence="17 18" key="1">
    <citation type="submission" date="2016-08" db="EMBL/GenBank/DDBJ databases">
        <authorList>
            <person name="Seilhamer J.J."/>
        </authorList>
    </citation>
    <scope>NUCLEOTIDE SEQUENCE [LARGE SCALE GENOMIC DNA]</scope>
    <source>
        <strain evidence="17 18">KCTC 42603</strain>
    </source>
</reference>
<evidence type="ECO:0000256" key="6">
    <source>
        <dbReference type="ARBA" id="ARBA00022605"/>
    </source>
</evidence>
<keyword evidence="8 12" id="KW-0457">Lysine biosynthesis</keyword>
<evidence type="ECO:0000256" key="3">
    <source>
        <dbReference type="ARBA" id="ARBA00007592"/>
    </source>
</evidence>
<proteinExistence type="inferred from homology"/>
<feature type="site" description="L-lysine inhibitor binding; via carbonyl oxygen" evidence="16">
    <location>
        <position position="49"/>
    </location>
</feature>
<name>A0A1E7Z5B7_9ALTE</name>
<keyword evidence="6 12" id="KW-0028">Amino-acid biosynthesis</keyword>
<feature type="site" description="Part of a proton relay during catalysis" evidence="12 16">
    <location>
        <position position="44"/>
    </location>
</feature>
<evidence type="ECO:0000256" key="2">
    <source>
        <dbReference type="ARBA" id="ARBA00005120"/>
    </source>
</evidence>
<accession>A0A1E7Z5B7</accession>
<evidence type="ECO:0000256" key="11">
    <source>
        <dbReference type="ARBA" id="ARBA00047836"/>
    </source>
</evidence>
<evidence type="ECO:0000256" key="9">
    <source>
        <dbReference type="ARBA" id="ARBA00023239"/>
    </source>
</evidence>
<dbReference type="EMBL" id="MDHN01000045">
    <property type="protein sequence ID" value="OFC68672.1"/>
    <property type="molecule type" value="Genomic_DNA"/>
</dbReference>
<feature type="site" description="L-lysine inhibitor binding" evidence="16">
    <location>
        <position position="106"/>
    </location>
</feature>
<dbReference type="Pfam" id="PF00701">
    <property type="entry name" value="DHDPS"/>
    <property type="match status" value="1"/>
</dbReference>
<feature type="active site" description="Schiff-base intermediate with substrate" evidence="12 14">
    <location>
        <position position="161"/>
    </location>
</feature>
<feature type="site" description="L-lysine inhibitor binding" evidence="16">
    <location>
        <position position="80"/>
    </location>
</feature>
<comment type="pathway">
    <text evidence="2 12">Amino-acid biosynthesis; L-lysine biosynthesis via DAP pathway; (S)-tetrahydrodipicolinate from L-aspartate: step 3/4.</text>
</comment>
<dbReference type="GO" id="GO:0019877">
    <property type="term" value="P:diaminopimelate biosynthetic process"/>
    <property type="evidence" value="ECO:0007669"/>
    <property type="project" value="UniProtKB-UniRule"/>
</dbReference>
<dbReference type="RefSeq" id="WP_070127710.1">
    <property type="nucleotide sequence ID" value="NZ_MDHN01000045.1"/>
</dbReference>
<keyword evidence="9 12" id="KW-0456">Lyase</keyword>
<dbReference type="PROSITE" id="PS00665">
    <property type="entry name" value="DHDPS_1"/>
    <property type="match status" value="1"/>
</dbReference>
<dbReference type="InterPro" id="IPR020624">
    <property type="entry name" value="Schiff_base-form_aldolases_CS"/>
</dbReference>
<evidence type="ECO:0000256" key="12">
    <source>
        <dbReference type="HAMAP-Rule" id="MF_00418"/>
    </source>
</evidence>
<keyword evidence="7 12" id="KW-0220">Diaminopimelate biosynthesis</keyword>
<evidence type="ECO:0000256" key="4">
    <source>
        <dbReference type="ARBA" id="ARBA00012086"/>
    </source>
</evidence>
<dbReference type="InterPro" id="IPR020625">
    <property type="entry name" value="Schiff_base-form_aldolases_AS"/>
</dbReference>
<dbReference type="InterPro" id="IPR005263">
    <property type="entry name" value="DapA"/>
</dbReference>
<comment type="catalytic activity">
    <reaction evidence="11 12">
        <text>L-aspartate 4-semialdehyde + pyruvate = (2S,4S)-4-hydroxy-2,3,4,5-tetrahydrodipicolinate + H2O + H(+)</text>
        <dbReference type="Rhea" id="RHEA:34171"/>
        <dbReference type="ChEBI" id="CHEBI:15361"/>
        <dbReference type="ChEBI" id="CHEBI:15377"/>
        <dbReference type="ChEBI" id="CHEBI:15378"/>
        <dbReference type="ChEBI" id="CHEBI:67139"/>
        <dbReference type="ChEBI" id="CHEBI:537519"/>
        <dbReference type="EC" id="4.3.3.7"/>
    </reaction>
</comment>
<dbReference type="PROSITE" id="PS00666">
    <property type="entry name" value="DHDPS_2"/>
    <property type="match status" value="1"/>
</dbReference>
<dbReference type="PANTHER" id="PTHR12128:SF66">
    <property type="entry name" value="4-HYDROXY-2-OXOGLUTARATE ALDOLASE, MITOCHONDRIAL"/>
    <property type="match status" value="1"/>
</dbReference>
<evidence type="ECO:0000256" key="14">
    <source>
        <dbReference type="PIRSR" id="PIRSR001365-1"/>
    </source>
</evidence>
<comment type="caution">
    <text evidence="12">Was originally thought to be a dihydrodipicolinate synthase (DHDPS), catalyzing the condensation of (S)-aspartate-beta-semialdehyde [(S)-ASA] and pyruvate to dihydrodipicolinate (DHDP). However, it was shown in E.coli that the product of the enzymatic reaction is not dihydrodipicolinate but in fact (4S)-4-hydroxy-2,3,4,5-tetrahydro-(2S)-dipicolinic acid (HTPA), and that the consecutive dehydration reaction leading to DHDP is not spontaneous but catalyzed by DapB.</text>
</comment>
<evidence type="ECO:0000256" key="13">
    <source>
        <dbReference type="PIRNR" id="PIRNR001365"/>
    </source>
</evidence>
<dbReference type="NCBIfam" id="TIGR00674">
    <property type="entry name" value="dapA"/>
    <property type="match status" value="1"/>
</dbReference>
<dbReference type="CDD" id="cd00950">
    <property type="entry name" value="DHDPS"/>
    <property type="match status" value="1"/>
</dbReference>
<dbReference type="OrthoDB" id="9782828at2"/>
<dbReference type="PIRSF" id="PIRSF001365">
    <property type="entry name" value="DHDPS"/>
    <property type="match status" value="1"/>
</dbReference>
<feature type="binding site" evidence="12 15">
    <location>
        <position position="203"/>
    </location>
    <ligand>
        <name>pyruvate</name>
        <dbReference type="ChEBI" id="CHEBI:15361"/>
    </ligand>
</feature>
<evidence type="ECO:0000313" key="17">
    <source>
        <dbReference type="EMBL" id="OFC68672.1"/>
    </source>
</evidence>
<dbReference type="EC" id="4.3.3.7" evidence="4 12"/>
<dbReference type="PANTHER" id="PTHR12128">
    <property type="entry name" value="DIHYDRODIPICOLINATE SYNTHASE"/>
    <property type="match status" value="1"/>
</dbReference>
<dbReference type="PRINTS" id="PR00146">
    <property type="entry name" value="DHPICSNTHASE"/>
</dbReference>
<evidence type="ECO:0000256" key="15">
    <source>
        <dbReference type="PIRSR" id="PIRSR001365-2"/>
    </source>
</evidence>
<feature type="site" description="L-lysine inhibitor binding" evidence="16">
    <location>
        <position position="84"/>
    </location>
</feature>
<dbReference type="AlphaFoldDB" id="A0A1E7Z5B7"/>
<comment type="subunit">
    <text evidence="12">Homotetramer; dimer of dimers.</text>
</comment>
<dbReference type="Gene3D" id="3.20.20.70">
    <property type="entry name" value="Aldolase class I"/>
    <property type="match status" value="1"/>
</dbReference>
<dbReference type="Proteomes" id="UP000175691">
    <property type="component" value="Unassembled WGS sequence"/>
</dbReference>
<feature type="site" description="Part of a proton relay during catalysis" evidence="12 16">
    <location>
        <position position="107"/>
    </location>
</feature>
<dbReference type="UniPathway" id="UPA00034">
    <property type="reaction ID" value="UER00017"/>
</dbReference>
<keyword evidence="18" id="KW-1185">Reference proteome</keyword>
<protein>
    <recommendedName>
        <fullName evidence="4 12">4-hydroxy-tetrahydrodipicolinate synthase</fullName>
        <shortName evidence="12">HTPA synthase</shortName>
        <ecNumber evidence="4 12">4.3.3.7</ecNumber>
    </recommendedName>
</protein>
<dbReference type="GO" id="GO:0005829">
    <property type="term" value="C:cytosol"/>
    <property type="evidence" value="ECO:0007669"/>
    <property type="project" value="TreeGrafter"/>
</dbReference>
<evidence type="ECO:0000313" key="18">
    <source>
        <dbReference type="Proteomes" id="UP000175691"/>
    </source>
</evidence>
<dbReference type="STRING" id="1656094.BFC18_01055"/>
<dbReference type="GO" id="GO:0009089">
    <property type="term" value="P:lysine biosynthetic process via diaminopimelate"/>
    <property type="evidence" value="ECO:0007669"/>
    <property type="project" value="UniProtKB-UniRule"/>
</dbReference>
<feature type="active site" description="Proton donor/acceptor" evidence="12 14">
    <location>
        <position position="133"/>
    </location>
</feature>
<comment type="similarity">
    <text evidence="3 12 13">Belongs to the DapA family.</text>
</comment>
<dbReference type="InterPro" id="IPR002220">
    <property type="entry name" value="DapA-like"/>
</dbReference>
<sequence>MFKGSYVALITPMTQTGEIDYPALEKLVEFHIEQGTHGIVSVGTTGESATLPFEEHIEVVKQTVAVTAGRIPVIAGSGANATDEAIFLSEQMAGLGIDGFLSVVPYYNKPQQRGMVAHFNAIADATDLPVLLYNVPGRTVADMLPETVAELASHKKIVGLKDATGNLERLKATQALVPDDFVLLSGDDGTSAEFLCQGGHGVISVTANVVPGAISKMCEAGLAGNAEECRAINASIASLHNGMFIEPNPVMPKWALYKMGLINSAELRLPMVLPELASQKALEELLKKHALISG</sequence>
<dbReference type="HAMAP" id="MF_00418">
    <property type="entry name" value="DapA"/>
    <property type="match status" value="1"/>
</dbReference>
<evidence type="ECO:0000256" key="16">
    <source>
        <dbReference type="PIRSR" id="PIRSR001365-3"/>
    </source>
</evidence>
<dbReference type="InterPro" id="IPR013785">
    <property type="entry name" value="Aldolase_TIM"/>
</dbReference>
<gene>
    <name evidence="12" type="primary">dapA</name>
    <name evidence="17" type="ORF">BFC18_01055</name>
</gene>
<keyword evidence="10 12" id="KW-0704">Schiff base</keyword>
<dbReference type="SUPFAM" id="SSF51569">
    <property type="entry name" value="Aldolase"/>
    <property type="match status" value="1"/>
</dbReference>
<organism evidence="17 18">
    <name type="scientific">Alteromonas confluentis</name>
    <dbReference type="NCBI Taxonomy" id="1656094"/>
    <lineage>
        <taxon>Bacteria</taxon>
        <taxon>Pseudomonadati</taxon>
        <taxon>Pseudomonadota</taxon>
        <taxon>Gammaproteobacteria</taxon>
        <taxon>Alteromonadales</taxon>
        <taxon>Alteromonadaceae</taxon>
        <taxon>Alteromonas/Salinimonas group</taxon>
        <taxon>Alteromonas</taxon>
    </lineage>
</organism>
<evidence type="ECO:0000256" key="1">
    <source>
        <dbReference type="ARBA" id="ARBA00003294"/>
    </source>
</evidence>
<evidence type="ECO:0000256" key="7">
    <source>
        <dbReference type="ARBA" id="ARBA00022915"/>
    </source>
</evidence>
<comment type="subcellular location">
    <subcellularLocation>
        <location evidence="12">Cytoplasm</location>
    </subcellularLocation>
</comment>